<dbReference type="PROSITE" id="PS50109">
    <property type="entry name" value="HIS_KIN"/>
    <property type="match status" value="1"/>
</dbReference>
<dbReference type="InterPro" id="IPR036061">
    <property type="entry name" value="CheW-like_dom_sf"/>
</dbReference>
<evidence type="ECO:0000256" key="9">
    <source>
        <dbReference type="PROSITE-ProRule" id="PRU00110"/>
    </source>
</evidence>
<dbReference type="Pfam" id="PF00072">
    <property type="entry name" value="Response_reg"/>
    <property type="match status" value="1"/>
</dbReference>
<dbReference type="PROSITE" id="PS50851">
    <property type="entry name" value="CHEW"/>
    <property type="match status" value="1"/>
</dbReference>
<dbReference type="AlphaFoldDB" id="A0A8B0SMW4"/>
<dbReference type="EMBL" id="CP072748">
    <property type="protein sequence ID" value="QTX12284.1"/>
    <property type="molecule type" value="Genomic_DNA"/>
</dbReference>
<sequence>MNHVLNGQVVADDRVVEQVGKAIVELQARLPYFLEAQQKDARVEAMIAAAEAVLLPPEAAPLEMFDFSAPTPAPAKMVTPEPIFELPPEPIPQPIFELPPEPQPEEPMTALPELLPAFTLPPDPEPEPEPEPDDAAEVDAEARLIWQLFWEEVPEQLQALDRNLQHLRDTPDDQDIIHELEREFHTLKGGARMAQLTALADVSHEAESLLSRLHHVSGVSAADIETLQVAVDRLHHLAEEFSRYPSATVPAPVSEPVPEQVVVPEAVELPVPAPVADTWARQTRPVTPESGSLLERLLQEQADSLPDIALLDTVVRPTPALESAEATAATVNPHETIRLPAVFVDSLIDRVVELNVQQVHLSEHFSSMGMDVDELVRTVARLRQQIRALEVESEARIHAGRSKQSTITSATPTNSDGFDPLEMDQYAEIQRVSRSLAESLNDLVNLEVDLAAQVRKGEQLLQADMRSTRQLQQDLLDTRLVAVTMLVPRLRRLTRQVAGELGKQVALEVLGEDCELDRNLLQSMTAPLEHLIRNAISHGLELPDEREAQGKPRTGKISLSISRDDAEIVIRFRDDGRGLNRERLRERALEIGITSKGQELLETELDRLILRPGFSTATSISQIAGRGIGMDVVHSELKALGGSLHISSKPNEGVEFAMHLPFTLVVNPVLLAEVQGQLYALPINGVQGLARISGRQLQETLQAEVALLDFAGEPYVLHHLAEVLGVQRFEPVFEAEERFPVVFIQLQGQAVAWVIDSIRGRREVVLQPLGTLFKNCRLYSAATVSPDGSVFLVPDMAELARLALLVQPLAETSAVLEEQPAEPVGPPRVLVVDDSITVRRVTEKFLSTRDYTVFTAKDGMEALERMSEFQPDVVLLDIEMPRMDGFELLGHLRRDPQWARLPIIMISSRTAQKHREHAGSLGATGFLGKPYQNEVLLDALQEVLASGHATDNTHVWEGQTV</sequence>
<dbReference type="SMART" id="SM00073">
    <property type="entry name" value="HPT"/>
    <property type="match status" value="1"/>
</dbReference>
<evidence type="ECO:0000313" key="17">
    <source>
        <dbReference type="EMBL" id="QTX12284.1"/>
    </source>
</evidence>
<evidence type="ECO:0000259" key="15">
    <source>
        <dbReference type="PROSITE" id="PS50894"/>
    </source>
</evidence>
<evidence type="ECO:0000256" key="2">
    <source>
        <dbReference type="ARBA" id="ARBA00012438"/>
    </source>
</evidence>
<dbReference type="CDD" id="cd00088">
    <property type="entry name" value="HPT"/>
    <property type="match status" value="1"/>
</dbReference>
<keyword evidence="6 17" id="KW-0418">Kinase</keyword>
<dbReference type="EMBL" id="JAFMPM010000006">
    <property type="protein sequence ID" value="MBO0612224.1"/>
    <property type="molecule type" value="Genomic_DNA"/>
</dbReference>
<dbReference type="Pfam" id="PF01584">
    <property type="entry name" value="CheW"/>
    <property type="match status" value="1"/>
</dbReference>
<feature type="modified residue" description="Phosphohistidine" evidence="9">
    <location>
        <position position="185"/>
    </location>
</feature>
<dbReference type="Gene3D" id="3.30.565.10">
    <property type="entry name" value="Histidine kinase-like ATPase, C-terminal domain"/>
    <property type="match status" value="1"/>
</dbReference>
<dbReference type="InterPro" id="IPR001789">
    <property type="entry name" value="Sig_transdc_resp-reg_receiver"/>
</dbReference>
<dbReference type="PROSITE" id="PS50894">
    <property type="entry name" value="HPT"/>
    <property type="match status" value="1"/>
</dbReference>
<dbReference type="Pfam" id="PF02518">
    <property type="entry name" value="HATPase_c"/>
    <property type="match status" value="1"/>
</dbReference>
<evidence type="ECO:0000256" key="10">
    <source>
        <dbReference type="PROSITE-ProRule" id="PRU00169"/>
    </source>
</evidence>
<evidence type="ECO:0000256" key="7">
    <source>
        <dbReference type="ARBA" id="ARBA00023012"/>
    </source>
</evidence>
<evidence type="ECO:0000256" key="4">
    <source>
        <dbReference type="ARBA" id="ARBA00022553"/>
    </source>
</evidence>
<dbReference type="SUPFAM" id="SSF50341">
    <property type="entry name" value="CheW-like"/>
    <property type="match status" value="1"/>
</dbReference>
<feature type="domain" description="Histidine kinase" evidence="12">
    <location>
        <begin position="431"/>
        <end position="664"/>
    </location>
</feature>
<evidence type="ECO:0000313" key="18">
    <source>
        <dbReference type="Proteomes" id="UP000664466"/>
    </source>
</evidence>
<dbReference type="GO" id="GO:0006935">
    <property type="term" value="P:chemotaxis"/>
    <property type="evidence" value="ECO:0007669"/>
    <property type="project" value="InterPro"/>
</dbReference>
<dbReference type="InterPro" id="IPR003594">
    <property type="entry name" value="HATPase_dom"/>
</dbReference>
<dbReference type="SUPFAM" id="SSF55874">
    <property type="entry name" value="ATPase domain of HSP90 chaperone/DNA topoisomerase II/histidine kinase"/>
    <property type="match status" value="1"/>
</dbReference>
<evidence type="ECO:0000256" key="8">
    <source>
        <dbReference type="ARBA" id="ARBA00035100"/>
    </source>
</evidence>
<evidence type="ECO:0000259" key="12">
    <source>
        <dbReference type="PROSITE" id="PS50109"/>
    </source>
</evidence>
<dbReference type="SMART" id="SM00260">
    <property type="entry name" value="CheW"/>
    <property type="match status" value="1"/>
</dbReference>
<dbReference type="Gene3D" id="3.40.50.2300">
    <property type="match status" value="1"/>
</dbReference>
<name>A0A8B0SMW4_9GAMM</name>
<dbReference type="FunFam" id="3.30.565.10:FF:000016">
    <property type="entry name" value="Chemotaxis protein CheA, putative"/>
    <property type="match status" value="1"/>
</dbReference>
<feature type="domain" description="Response regulatory" evidence="13">
    <location>
        <begin position="828"/>
        <end position="944"/>
    </location>
</feature>
<keyword evidence="4 10" id="KW-0597">Phosphoprotein</keyword>
<dbReference type="SUPFAM" id="SSF47226">
    <property type="entry name" value="Histidine-containing phosphotransfer domain, HPT domain"/>
    <property type="match status" value="1"/>
</dbReference>
<keyword evidence="7" id="KW-0902">Two-component regulatory system</keyword>
<dbReference type="InterPro" id="IPR008207">
    <property type="entry name" value="Sig_transdc_His_kin_Hpt_dom"/>
</dbReference>
<dbReference type="GO" id="GO:0000155">
    <property type="term" value="F:phosphorelay sensor kinase activity"/>
    <property type="evidence" value="ECO:0007669"/>
    <property type="project" value="UniProtKB-ARBA"/>
</dbReference>
<dbReference type="InterPro" id="IPR004358">
    <property type="entry name" value="Sig_transdc_His_kin-like_C"/>
</dbReference>
<dbReference type="SUPFAM" id="SSF52172">
    <property type="entry name" value="CheY-like"/>
    <property type="match status" value="1"/>
</dbReference>
<dbReference type="SMART" id="SM00448">
    <property type="entry name" value="REC"/>
    <property type="match status" value="1"/>
</dbReference>
<keyword evidence="18" id="KW-1185">Reference proteome</keyword>
<dbReference type="InterPro" id="IPR011006">
    <property type="entry name" value="CheY-like_superfamily"/>
</dbReference>
<evidence type="ECO:0000259" key="13">
    <source>
        <dbReference type="PROSITE" id="PS50110"/>
    </source>
</evidence>
<dbReference type="InterPro" id="IPR005467">
    <property type="entry name" value="His_kinase_dom"/>
</dbReference>
<dbReference type="PANTHER" id="PTHR43395:SF8">
    <property type="entry name" value="HISTIDINE KINASE"/>
    <property type="match status" value="1"/>
</dbReference>
<dbReference type="PRINTS" id="PR00344">
    <property type="entry name" value="BCTRLSENSOR"/>
</dbReference>
<organism evidence="17">
    <name type="scientific">Thiothrix fructosivorans</name>
    <dbReference type="NCBI Taxonomy" id="111770"/>
    <lineage>
        <taxon>Bacteria</taxon>
        <taxon>Pseudomonadati</taxon>
        <taxon>Pseudomonadota</taxon>
        <taxon>Gammaproteobacteria</taxon>
        <taxon>Thiotrichales</taxon>
        <taxon>Thiotrichaceae</taxon>
        <taxon>Thiothrix</taxon>
    </lineage>
</organism>
<dbReference type="EC" id="2.7.13.3" evidence="2"/>
<dbReference type="PANTHER" id="PTHR43395">
    <property type="entry name" value="SENSOR HISTIDINE KINASE CHEA"/>
    <property type="match status" value="1"/>
</dbReference>
<dbReference type="InterPro" id="IPR036641">
    <property type="entry name" value="HPT_dom_sf"/>
</dbReference>
<evidence type="ECO:0000256" key="1">
    <source>
        <dbReference type="ARBA" id="ARBA00000085"/>
    </source>
</evidence>
<dbReference type="Gene3D" id="2.30.30.40">
    <property type="entry name" value="SH3 Domains"/>
    <property type="match status" value="1"/>
</dbReference>
<dbReference type="InterPro" id="IPR051315">
    <property type="entry name" value="Bact_Chemotaxis_CheA"/>
</dbReference>
<gene>
    <name evidence="17" type="ORF">J1836_008160</name>
    <name evidence="16" type="ORF">J1836_04665</name>
</gene>
<dbReference type="PROSITE" id="PS50110">
    <property type="entry name" value="RESPONSE_REGULATORY"/>
    <property type="match status" value="1"/>
</dbReference>
<reference evidence="16 18" key="1">
    <citation type="submission" date="2021-03" db="EMBL/GenBank/DDBJ databases">
        <title>Draft genome and methylome analysis of Thiotrix fructosivoruns ATCC 49748.</title>
        <authorList>
            <person name="Fomenkov A."/>
            <person name="Grabovich M.Y."/>
            <person name="Roberts R.J."/>
        </authorList>
    </citation>
    <scope>NUCLEOTIDE SEQUENCE [LARGE SCALE GENOMIC DNA]</scope>
    <source>
        <strain evidence="16 18">ATCC 49748</strain>
    </source>
</reference>
<keyword evidence="5" id="KW-0808">Transferase</keyword>
<accession>A0A8B0SMW4</accession>
<dbReference type="Pfam" id="PF01627">
    <property type="entry name" value="Hpt"/>
    <property type="match status" value="1"/>
</dbReference>
<dbReference type="Proteomes" id="UP000664466">
    <property type="component" value="Unassembled WGS sequence"/>
</dbReference>
<evidence type="ECO:0000256" key="5">
    <source>
        <dbReference type="ARBA" id="ARBA00022679"/>
    </source>
</evidence>
<dbReference type="Gene3D" id="1.20.120.160">
    <property type="entry name" value="HPT domain"/>
    <property type="match status" value="1"/>
</dbReference>
<evidence type="ECO:0000256" key="11">
    <source>
        <dbReference type="SAM" id="MobiDB-lite"/>
    </source>
</evidence>
<protein>
    <recommendedName>
        <fullName evidence="3">Chemotaxis protein CheA</fullName>
        <ecNumber evidence="2">2.7.13.3</ecNumber>
    </recommendedName>
</protein>
<dbReference type="InterPro" id="IPR036890">
    <property type="entry name" value="HATPase_C_sf"/>
</dbReference>
<dbReference type="SMART" id="SM00387">
    <property type="entry name" value="HATPase_c"/>
    <property type="match status" value="1"/>
</dbReference>
<evidence type="ECO:0000313" key="16">
    <source>
        <dbReference type="EMBL" id="MBO0612224.1"/>
    </source>
</evidence>
<feature type="modified residue" description="4-aspartylphosphate" evidence="10">
    <location>
        <position position="877"/>
    </location>
</feature>
<comment type="catalytic activity">
    <reaction evidence="1">
        <text>ATP + protein L-histidine = ADP + protein N-phospho-L-histidine.</text>
        <dbReference type="EC" id="2.7.13.3"/>
    </reaction>
</comment>
<dbReference type="InterPro" id="IPR002545">
    <property type="entry name" value="CheW-lke_dom"/>
</dbReference>
<feature type="region of interest" description="Disordered" evidence="11">
    <location>
        <begin position="400"/>
        <end position="420"/>
    </location>
</feature>
<comment type="function">
    <text evidence="8">Involved in the transmission of sensory signals from the chemoreceptors to the flagellar motors. CheA is autophosphorylated; it can transfer its phosphate group to either CheB or CheY.</text>
</comment>
<feature type="domain" description="HPt" evidence="15">
    <location>
        <begin position="138"/>
        <end position="244"/>
    </location>
</feature>
<evidence type="ECO:0000259" key="14">
    <source>
        <dbReference type="PROSITE" id="PS50851"/>
    </source>
</evidence>
<feature type="domain" description="CheW-like" evidence="14">
    <location>
        <begin position="666"/>
        <end position="805"/>
    </location>
</feature>
<feature type="compositionally biased region" description="Polar residues" evidence="11">
    <location>
        <begin position="402"/>
        <end position="416"/>
    </location>
</feature>
<reference evidence="17" key="2">
    <citation type="submission" date="2021-04" db="EMBL/GenBank/DDBJ databases">
        <title>Complete Genome and methylome analysis of Thiothrix fructosivorans ATCC 49748.</title>
        <authorList>
            <person name="Fomenkov A."/>
            <person name="Sun L."/>
            <person name="Vincze T."/>
            <person name="Grabovich M.Y."/>
            <person name="Roberts R.J."/>
        </authorList>
    </citation>
    <scope>NUCLEOTIDE SEQUENCE</scope>
    <source>
        <strain evidence="17">ATCC 49748</strain>
    </source>
</reference>
<proteinExistence type="predicted"/>
<evidence type="ECO:0000256" key="6">
    <source>
        <dbReference type="ARBA" id="ARBA00022777"/>
    </source>
</evidence>
<evidence type="ECO:0000256" key="3">
    <source>
        <dbReference type="ARBA" id="ARBA00021495"/>
    </source>
</evidence>